<name>A0A2U3L7D9_9BACT</name>
<protein>
    <submittedName>
        <fullName evidence="1">Uncharacterized protein</fullName>
    </submittedName>
</protein>
<dbReference type="AlphaFoldDB" id="A0A2U3L7D9"/>
<dbReference type="Proteomes" id="UP000238701">
    <property type="component" value="Unassembled WGS sequence"/>
</dbReference>
<accession>A0A2U3L7D9</accession>
<reference evidence="2" key="1">
    <citation type="submission" date="2018-02" db="EMBL/GenBank/DDBJ databases">
        <authorList>
            <person name="Hausmann B."/>
        </authorList>
    </citation>
    <scope>NUCLEOTIDE SEQUENCE [LARGE SCALE GENOMIC DNA]</scope>
    <source>
        <strain evidence="2">Peat soil MAG SbA1</strain>
    </source>
</reference>
<evidence type="ECO:0000313" key="2">
    <source>
        <dbReference type="Proteomes" id="UP000238701"/>
    </source>
</evidence>
<evidence type="ECO:0000313" key="1">
    <source>
        <dbReference type="EMBL" id="SPF47827.1"/>
    </source>
</evidence>
<proteinExistence type="predicted"/>
<gene>
    <name evidence="1" type="ORF">SBA1_780017</name>
</gene>
<organism evidence="1 2">
    <name type="scientific">Candidatus Sulfotelmatobacter kueseliae</name>
    <dbReference type="NCBI Taxonomy" id="2042962"/>
    <lineage>
        <taxon>Bacteria</taxon>
        <taxon>Pseudomonadati</taxon>
        <taxon>Acidobacteriota</taxon>
        <taxon>Terriglobia</taxon>
        <taxon>Terriglobales</taxon>
        <taxon>Candidatus Korobacteraceae</taxon>
        <taxon>Candidatus Sulfotelmatobacter</taxon>
    </lineage>
</organism>
<dbReference type="EMBL" id="OMOD01000175">
    <property type="protein sequence ID" value="SPF47827.1"/>
    <property type="molecule type" value="Genomic_DNA"/>
</dbReference>
<sequence length="51" mass="5497">MKDTGREVTKAQDPELTFEEGLIGAKRAAQKVALVTSGLKPSQKRGALSQR</sequence>